<protein>
    <submittedName>
        <fullName evidence="1">ABC transporter, ATP-binding</fullName>
    </submittedName>
</protein>
<keyword evidence="2" id="KW-1185">Reference proteome</keyword>
<accession>C8RX49</accession>
<organism evidence="1 2">
    <name type="scientific">Rhodobacter ferrooxidans</name>
    <dbReference type="NCBI Taxonomy" id="371731"/>
    <lineage>
        <taxon>Bacteria</taxon>
        <taxon>Pseudomonadati</taxon>
        <taxon>Pseudomonadota</taxon>
        <taxon>Alphaproteobacteria</taxon>
        <taxon>Rhodobacterales</taxon>
        <taxon>Rhodobacter group</taxon>
        <taxon>Rhodobacter</taxon>
    </lineage>
</organism>
<name>C8RX49_9RHOB</name>
<keyword evidence="1" id="KW-0547">Nucleotide-binding</keyword>
<dbReference type="eggNOG" id="COG1317">
    <property type="taxonomic scope" value="Bacteria"/>
</dbReference>
<dbReference type="AlphaFoldDB" id="C8RX49"/>
<reference evidence="1 2" key="1">
    <citation type="submission" date="2009-08" db="EMBL/GenBank/DDBJ databases">
        <title>The draft genome of Rhodobacter sp. SW2.</title>
        <authorList>
            <consortium name="US DOE Joint Genome Institute (JGI-PGF)"/>
            <person name="Lucas S."/>
            <person name="Copeland A."/>
            <person name="Lapidus A."/>
            <person name="Glavina del Rio T."/>
            <person name="Tice H."/>
            <person name="Bruce D."/>
            <person name="Goodwin L."/>
            <person name="Pitluck S."/>
            <person name="Larimer F."/>
            <person name="Land M.L."/>
            <person name="Hauser L."/>
            <person name="Emerson D."/>
        </authorList>
    </citation>
    <scope>NUCLEOTIDE SEQUENCE [LARGE SCALE GENOMIC DNA]</scope>
    <source>
        <strain evidence="1 2">SW2</strain>
    </source>
</reference>
<dbReference type="RefSeq" id="WP_008027476.1">
    <property type="nucleotide sequence ID" value="NZ_ACYY01000002.1"/>
</dbReference>
<keyword evidence="1" id="KW-0067">ATP-binding</keyword>
<dbReference type="Proteomes" id="UP000010121">
    <property type="component" value="Unassembled WGS sequence"/>
</dbReference>
<evidence type="ECO:0000313" key="1">
    <source>
        <dbReference type="EMBL" id="EEW26574.1"/>
    </source>
</evidence>
<dbReference type="OrthoDB" id="7870971at2"/>
<dbReference type="EMBL" id="ACYY01000002">
    <property type="protein sequence ID" value="EEW26574.1"/>
    <property type="molecule type" value="Genomic_DNA"/>
</dbReference>
<dbReference type="STRING" id="371731.Rsw2DRAFT_0377"/>
<comment type="caution">
    <text evidence="1">The sequence shown here is derived from an EMBL/GenBank/DDBJ whole genome shotgun (WGS) entry which is preliminary data.</text>
</comment>
<dbReference type="GO" id="GO:0005524">
    <property type="term" value="F:ATP binding"/>
    <property type="evidence" value="ECO:0007669"/>
    <property type="project" value="UniProtKB-KW"/>
</dbReference>
<evidence type="ECO:0000313" key="2">
    <source>
        <dbReference type="Proteomes" id="UP000010121"/>
    </source>
</evidence>
<gene>
    <name evidence="1" type="ORF">Rsw2DRAFT_0377</name>
</gene>
<sequence length="198" mass="21427">MPLLKLEVFEVTDKSSHSTVVTDISALEEARLAAYEQGYSAGWDDASAAQADDQSRIGADLARNLQTLGFTYHEARMHVLRAVEPLMQEIVCRLLPDVAREALAPVVLETLMPMAENMADAPVSLVLNPAARPAVEALLEQATGLPLRIVEEPTLGEGQVYLRLGDCETRVDLDRATAEITAAVRGFFGLSEKDASHG</sequence>
<proteinExistence type="predicted"/>